<dbReference type="InterPro" id="IPR050090">
    <property type="entry name" value="Tyrosine_recombinase_XerCD"/>
</dbReference>
<sequence length="335" mass="38005">MSAKTISISEAVDRFLEGVSLARSQNTTRTYRNVMKFLETEVLPAHRLSASSPITAFKEDAVTWLVSAMRDKAPTTERLHLTVLSRFFEFLAAENLAPINLPRVHLLIRQRARRPGIRLPQFPQNDIEKVLDYAEGLLHAPVENEPERLRNLRDRAFLITLADTGLRVHEACNLRRGDLNWQEGRAVIIGKGNREAVIRFTRRSQSALEDYLRARAQMDGASGRPLTALPLFARHDRGNQKRVSAITTATGRNIVNERVMLAIGPQAKGSITPHSFRHYFVTRILQASGNLKLAQELARHRNIAVTQRYAHLSDNELDRGYYQIFETKDAPTVEE</sequence>
<evidence type="ECO:0000256" key="1">
    <source>
        <dbReference type="ARBA" id="ARBA00008857"/>
    </source>
</evidence>
<gene>
    <name evidence="7" type="ORF">ADN01_06120</name>
</gene>
<dbReference type="Pfam" id="PF00589">
    <property type="entry name" value="Phage_integrase"/>
    <property type="match status" value="1"/>
</dbReference>
<reference evidence="7 8" key="1">
    <citation type="submission" date="2015-07" db="EMBL/GenBank/DDBJ databases">
        <title>Genome sequence of Levilinea saccharolytica DSM 16555.</title>
        <authorList>
            <person name="Hemp J."/>
            <person name="Ward L.M."/>
            <person name="Pace L.A."/>
            <person name="Fischer W.W."/>
        </authorList>
    </citation>
    <scope>NUCLEOTIDE SEQUENCE [LARGE SCALE GENOMIC DNA]</scope>
    <source>
        <strain evidence="7 8">KIBI-1</strain>
    </source>
</reference>
<dbReference type="PROSITE" id="PS51900">
    <property type="entry name" value="CB"/>
    <property type="match status" value="1"/>
</dbReference>
<keyword evidence="3" id="KW-0233">DNA recombination</keyword>
<comment type="caution">
    <text evidence="7">The sequence shown here is derived from an EMBL/GenBank/DDBJ whole genome shotgun (WGS) entry which is preliminary data.</text>
</comment>
<protein>
    <recommendedName>
        <fullName evidence="9">Tyrosine recombinase XerC</fullName>
    </recommendedName>
</protein>
<evidence type="ECO:0000256" key="3">
    <source>
        <dbReference type="ARBA" id="ARBA00023172"/>
    </source>
</evidence>
<dbReference type="InterPro" id="IPR010998">
    <property type="entry name" value="Integrase_recombinase_N"/>
</dbReference>
<keyword evidence="2 4" id="KW-0238">DNA-binding</keyword>
<organism evidence="7 8">
    <name type="scientific">Levilinea saccharolytica</name>
    <dbReference type="NCBI Taxonomy" id="229921"/>
    <lineage>
        <taxon>Bacteria</taxon>
        <taxon>Bacillati</taxon>
        <taxon>Chloroflexota</taxon>
        <taxon>Anaerolineae</taxon>
        <taxon>Anaerolineales</taxon>
        <taxon>Anaerolineaceae</taxon>
        <taxon>Levilinea</taxon>
    </lineage>
</organism>
<dbReference type="STRING" id="229921.ADN01_06120"/>
<dbReference type="GO" id="GO:0006310">
    <property type="term" value="P:DNA recombination"/>
    <property type="evidence" value="ECO:0007669"/>
    <property type="project" value="UniProtKB-KW"/>
</dbReference>
<dbReference type="SUPFAM" id="SSF56349">
    <property type="entry name" value="DNA breaking-rejoining enzymes"/>
    <property type="match status" value="1"/>
</dbReference>
<keyword evidence="8" id="KW-1185">Reference proteome</keyword>
<dbReference type="Gene3D" id="1.10.443.10">
    <property type="entry name" value="Intergrase catalytic core"/>
    <property type="match status" value="1"/>
</dbReference>
<proteinExistence type="inferred from homology"/>
<evidence type="ECO:0000256" key="4">
    <source>
        <dbReference type="PROSITE-ProRule" id="PRU01248"/>
    </source>
</evidence>
<dbReference type="RefSeq" id="WP_062418425.1">
    <property type="nucleotide sequence ID" value="NZ_DF967974.1"/>
</dbReference>
<dbReference type="PANTHER" id="PTHR30349">
    <property type="entry name" value="PHAGE INTEGRASE-RELATED"/>
    <property type="match status" value="1"/>
</dbReference>
<dbReference type="PROSITE" id="PS51898">
    <property type="entry name" value="TYR_RECOMBINASE"/>
    <property type="match status" value="1"/>
</dbReference>
<evidence type="ECO:0008006" key="9">
    <source>
        <dbReference type="Google" id="ProtNLM"/>
    </source>
</evidence>
<dbReference type="Gene3D" id="1.10.150.130">
    <property type="match status" value="1"/>
</dbReference>
<dbReference type="PANTHER" id="PTHR30349:SF41">
    <property type="entry name" value="INTEGRASE_RECOMBINASE PROTEIN MJ0367-RELATED"/>
    <property type="match status" value="1"/>
</dbReference>
<dbReference type="InterPro" id="IPR011010">
    <property type="entry name" value="DNA_brk_join_enz"/>
</dbReference>
<dbReference type="GO" id="GO:0003677">
    <property type="term" value="F:DNA binding"/>
    <property type="evidence" value="ECO:0007669"/>
    <property type="project" value="UniProtKB-UniRule"/>
</dbReference>
<dbReference type="AlphaFoldDB" id="A0A0P6Y633"/>
<name>A0A0P6Y633_9CHLR</name>
<comment type="similarity">
    <text evidence="1">Belongs to the 'phage' integrase family.</text>
</comment>
<evidence type="ECO:0000256" key="2">
    <source>
        <dbReference type="ARBA" id="ARBA00023125"/>
    </source>
</evidence>
<evidence type="ECO:0000313" key="7">
    <source>
        <dbReference type="EMBL" id="KPL84965.1"/>
    </source>
</evidence>
<dbReference type="EMBL" id="LGCM01000027">
    <property type="protein sequence ID" value="KPL84965.1"/>
    <property type="molecule type" value="Genomic_DNA"/>
</dbReference>
<dbReference type="InterPro" id="IPR013762">
    <property type="entry name" value="Integrase-like_cat_sf"/>
</dbReference>
<dbReference type="GO" id="GO:0015074">
    <property type="term" value="P:DNA integration"/>
    <property type="evidence" value="ECO:0007669"/>
    <property type="project" value="InterPro"/>
</dbReference>
<feature type="domain" description="Core-binding (CB)" evidence="6">
    <location>
        <begin position="6"/>
        <end position="92"/>
    </location>
</feature>
<dbReference type="Proteomes" id="UP000050501">
    <property type="component" value="Unassembled WGS sequence"/>
</dbReference>
<evidence type="ECO:0000259" key="6">
    <source>
        <dbReference type="PROSITE" id="PS51900"/>
    </source>
</evidence>
<dbReference type="InterPro" id="IPR002104">
    <property type="entry name" value="Integrase_catalytic"/>
</dbReference>
<dbReference type="OrthoDB" id="9785687at2"/>
<accession>A0A0P6Y633</accession>
<evidence type="ECO:0000313" key="8">
    <source>
        <dbReference type="Proteomes" id="UP000050501"/>
    </source>
</evidence>
<feature type="domain" description="Tyr recombinase" evidence="5">
    <location>
        <begin position="118"/>
        <end position="323"/>
    </location>
</feature>
<evidence type="ECO:0000259" key="5">
    <source>
        <dbReference type="PROSITE" id="PS51898"/>
    </source>
</evidence>
<dbReference type="InterPro" id="IPR044068">
    <property type="entry name" value="CB"/>
</dbReference>